<dbReference type="AlphaFoldDB" id="A0A6M1LE98"/>
<dbReference type="PANTHER" id="PTHR10672">
    <property type="entry name" value="ADDUCIN"/>
    <property type="match status" value="1"/>
</dbReference>
<evidence type="ECO:0000313" key="4">
    <source>
        <dbReference type="Proteomes" id="UP000475385"/>
    </source>
</evidence>
<reference evidence="3 4" key="1">
    <citation type="submission" date="2020-03" db="EMBL/GenBank/DDBJ databases">
        <title>Roseomonas stagni sp. nov., isolated from pond water in Japan.</title>
        <authorList>
            <person name="Furuhata K."/>
            <person name="Miyamoto H."/>
            <person name="Goto K."/>
        </authorList>
    </citation>
    <scope>NUCLEOTIDE SEQUENCE [LARGE SCALE GENOMIC DNA]</scope>
    <source>
        <strain evidence="3 4">PeD5</strain>
    </source>
</reference>
<dbReference type="InterPro" id="IPR036409">
    <property type="entry name" value="Aldolase_II/adducin_N_sf"/>
</dbReference>
<evidence type="ECO:0000259" key="2">
    <source>
        <dbReference type="SMART" id="SM01007"/>
    </source>
</evidence>
<keyword evidence="4" id="KW-1185">Reference proteome</keyword>
<dbReference type="GO" id="GO:0051015">
    <property type="term" value="F:actin filament binding"/>
    <property type="evidence" value="ECO:0007669"/>
    <property type="project" value="TreeGrafter"/>
</dbReference>
<dbReference type="PANTHER" id="PTHR10672:SF3">
    <property type="entry name" value="PROTEIN HU-LI TAI SHAO"/>
    <property type="match status" value="1"/>
</dbReference>
<dbReference type="SUPFAM" id="SSF53639">
    <property type="entry name" value="AraD/HMP-PK domain-like"/>
    <property type="match status" value="1"/>
</dbReference>
<comment type="caution">
    <text evidence="3">The sequence shown here is derived from an EMBL/GenBank/DDBJ whole genome shotgun (WGS) entry which is preliminary data.</text>
</comment>
<comment type="similarity">
    <text evidence="1">Belongs to the aldolase class II family.</text>
</comment>
<sequence>MNEAEGRLKHDLLHAYHILDADGQASGIAGHLTARLPGADRFWSHQWGVGFDEVRADGLIEADFDLNTTRGQGRVNPTLHIHTRIYRARPDVTCIIHTHGKAGVALGCAGMTLEPITQTGAVFHDDIALFDEFHGIVLDTNEGDAIAAALGGKRGLLLKNHGALVVGASVAEACIGMTVLEWAADVQLRAAAAGPLQKLDPAAAAQSKKFLLDAANLGLRWDFLKRTIARSRPFLGETS</sequence>
<dbReference type="SMART" id="SM01007">
    <property type="entry name" value="Aldolase_II"/>
    <property type="match status" value="1"/>
</dbReference>
<proteinExistence type="inferred from homology"/>
<gene>
    <name evidence="3" type="ORF">G3576_01290</name>
</gene>
<dbReference type="Pfam" id="PF00596">
    <property type="entry name" value="Aldolase_II"/>
    <property type="match status" value="1"/>
</dbReference>
<organism evidence="3 4">
    <name type="scientific">Falsiroseomonas algicola</name>
    <dbReference type="NCBI Taxonomy" id="2716930"/>
    <lineage>
        <taxon>Bacteria</taxon>
        <taxon>Pseudomonadati</taxon>
        <taxon>Pseudomonadota</taxon>
        <taxon>Alphaproteobacteria</taxon>
        <taxon>Acetobacterales</taxon>
        <taxon>Roseomonadaceae</taxon>
        <taxon>Falsiroseomonas</taxon>
    </lineage>
</organism>
<dbReference type="Proteomes" id="UP000475385">
    <property type="component" value="Unassembled WGS sequence"/>
</dbReference>
<name>A0A6M1LE98_9PROT</name>
<dbReference type="RefSeq" id="WP_164692511.1">
    <property type="nucleotide sequence ID" value="NZ_JAAIKB010000001.1"/>
</dbReference>
<dbReference type="InterPro" id="IPR001303">
    <property type="entry name" value="Aldolase_II/adducin_N"/>
</dbReference>
<dbReference type="EMBL" id="JAAIKB010000001">
    <property type="protein sequence ID" value="NGM18628.1"/>
    <property type="molecule type" value="Genomic_DNA"/>
</dbReference>
<evidence type="ECO:0000313" key="3">
    <source>
        <dbReference type="EMBL" id="NGM18628.1"/>
    </source>
</evidence>
<feature type="domain" description="Class II aldolase/adducin N-terminal" evidence="2">
    <location>
        <begin position="10"/>
        <end position="188"/>
    </location>
</feature>
<dbReference type="GO" id="GO:0005856">
    <property type="term" value="C:cytoskeleton"/>
    <property type="evidence" value="ECO:0007669"/>
    <property type="project" value="TreeGrafter"/>
</dbReference>
<accession>A0A6M1LE98</accession>
<dbReference type="Gene3D" id="3.40.225.10">
    <property type="entry name" value="Class II aldolase/adducin N-terminal domain"/>
    <property type="match status" value="1"/>
</dbReference>
<protein>
    <submittedName>
        <fullName evidence="3">Aldolase</fullName>
    </submittedName>
</protein>
<dbReference type="InterPro" id="IPR051017">
    <property type="entry name" value="Aldolase-II_Adducin_sf"/>
</dbReference>
<evidence type="ECO:0000256" key="1">
    <source>
        <dbReference type="ARBA" id="ARBA00037961"/>
    </source>
</evidence>